<feature type="compositionally biased region" description="Basic and acidic residues" evidence="1">
    <location>
        <begin position="59"/>
        <end position="68"/>
    </location>
</feature>
<sequence>MTKSVPWTYPQYQYLLVDPQPRDPGNGNVVFMKSPNRPRPSKPVQPRDDGQSRYIVRGKRNEPKDPTPRDPALVESDQATGQQDIGYLTNQND</sequence>
<feature type="region of interest" description="Disordered" evidence="1">
    <location>
        <begin position="17"/>
        <end position="93"/>
    </location>
</feature>
<name>A0AAN7W3X0_9PEZI</name>
<dbReference type="EMBL" id="JAVRQU010000017">
    <property type="protein sequence ID" value="KAK5693603.1"/>
    <property type="molecule type" value="Genomic_DNA"/>
</dbReference>
<comment type="caution">
    <text evidence="2">The sequence shown here is derived from an EMBL/GenBank/DDBJ whole genome shotgun (WGS) entry which is preliminary data.</text>
</comment>
<proteinExistence type="predicted"/>
<evidence type="ECO:0000313" key="2">
    <source>
        <dbReference type="EMBL" id="KAK5693603.1"/>
    </source>
</evidence>
<organism evidence="2 3">
    <name type="scientific">Elasticomyces elasticus</name>
    <dbReference type="NCBI Taxonomy" id="574655"/>
    <lineage>
        <taxon>Eukaryota</taxon>
        <taxon>Fungi</taxon>
        <taxon>Dikarya</taxon>
        <taxon>Ascomycota</taxon>
        <taxon>Pezizomycotina</taxon>
        <taxon>Dothideomycetes</taxon>
        <taxon>Dothideomycetidae</taxon>
        <taxon>Mycosphaerellales</taxon>
        <taxon>Teratosphaeriaceae</taxon>
        <taxon>Elasticomyces</taxon>
    </lineage>
</organism>
<evidence type="ECO:0000313" key="3">
    <source>
        <dbReference type="Proteomes" id="UP001310594"/>
    </source>
</evidence>
<dbReference type="Proteomes" id="UP001310594">
    <property type="component" value="Unassembled WGS sequence"/>
</dbReference>
<feature type="compositionally biased region" description="Polar residues" evidence="1">
    <location>
        <begin position="77"/>
        <end position="93"/>
    </location>
</feature>
<gene>
    <name evidence="2" type="ORF">LTR97_010172</name>
</gene>
<dbReference type="AlphaFoldDB" id="A0AAN7W3X0"/>
<evidence type="ECO:0000256" key="1">
    <source>
        <dbReference type="SAM" id="MobiDB-lite"/>
    </source>
</evidence>
<accession>A0AAN7W3X0</accession>
<reference evidence="2" key="1">
    <citation type="submission" date="2023-08" db="EMBL/GenBank/DDBJ databases">
        <title>Black Yeasts Isolated from many extreme environments.</title>
        <authorList>
            <person name="Coleine C."/>
            <person name="Stajich J.E."/>
            <person name="Selbmann L."/>
        </authorList>
    </citation>
    <scope>NUCLEOTIDE SEQUENCE</scope>
    <source>
        <strain evidence="2">CCFEE 5810</strain>
    </source>
</reference>
<protein>
    <submittedName>
        <fullName evidence="2">Uncharacterized protein</fullName>
    </submittedName>
</protein>